<feature type="coiled-coil region" evidence="1">
    <location>
        <begin position="74"/>
        <end position="129"/>
    </location>
</feature>
<dbReference type="InterPro" id="IPR047783">
    <property type="entry name" value="ORF2/OrfX-like"/>
</dbReference>
<feature type="compositionally biased region" description="Low complexity" evidence="2">
    <location>
        <begin position="56"/>
        <end position="73"/>
    </location>
</feature>
<dbReference type="EMBL" id="LNDJ01000098">
    <property type="protein sequence ID" value="KRU21699.1"/>
    <property type="molecule type" value="Genomic_DNA"/>
</dbReference>
<organism evidence="3 4">
    <name type="scientific">Psychrobacter piscatorii</name>
    <dbReference type="NCBI Taxonomy" id="554343"/>
    <lineage>
        <taxon>Bacteria</taxon>
        <taxon>Pseudomonadati</taxon>
        <taxon>Pseudomonadota</taxon>
        <taxon>Gammaproteobacteria</taxon>
        <taxon>Moraxellales</taxon>
        <taxon>Moraxellaceae</taxon>
        <taxon>Psychrobacter</taxon>
    </lineage>
</organism>
<sequence>MNISVTKAAKQWGVSRTTIYQKINDGELSRTADKKIDTSEMIRVFGEPATKKRTEQSVNTSNSTSVNSQNVQNSTALEHQLALEKMKNEHLEQQVRDQKQLIANYQEQISQLNKTLEKANASIHDLTQIRLLEFKGADSEHSDQQSPLEPEPLSEKEAAAAPTPTKKKKWWRP</sequence>
<accession>A0A0T6DPC0</accession>
<evidence type="ECO:0008006" key="5">
    <source>
        <dbReference type="Google" id="ProtNLM"/>
    </source>
</evidence>
<gene>
    <name evidence="3" type="ORF">AS194_11240</name>
</gene>
<evidence type="ECO:0000256" key="2">
    <source>
        <dbReference type="SAM" id="MobiDB-lite"/>
    </source>
</evidence>
<dbReference type="NCBIfam" id="NF038291">
    <property type="entry name" value="rep_pAB02_ORF2"/>
    <property type="match status" value="1"/>
</dbReference>
<keyword evidence="1" id="KW-0175">Coiled coil</keyword>
<comment type="caution">
    <text evidence="3">The sequence shown here is derived from an EMBL/GenBank/DDBJ whole genome shotgun (WGS) entry which is preliminary data.</text>
</comment>
<dbReference type="AlphaFoldDB" id="A0A0T6DPC0"/>
<dbReference type="RefSeq" id="WP_058025520.1">
    <property type="nucleotide sequence ID" value="NZ_LNDJ01000098.1"/>
</dbReference>
<proteinExistence type="predicted"/>
<evidence type="ECO:0000313" key="4">
    <source>
        <dbReference type="Proteomes" id="UP000051202"/>
    </source>
</evidence>
<dbReference type="Proteomes" id="UP000051202">
    <property type="component" value="Unassembled WGS sequence"/>
</dbReference>
<feature type="compositionally biased region" description="Basic and acidic residues" evidence="2">
    <location>
        <begin position="134"/>
        <end position="143"/>
    </location>
</feature>
<feature type="region of interest" description="Disordered" evidence="2">
    <location>
        <begin position="50"/>
        <end position="73"/>
    </location>
</feature>
<protein>
    <recommendedName>
        <fullName evidence="5">HTH psq-type domain-containing protein</fullName>
    </recommendedName>
</protein>
<keyword evidence="4" id="KW-1185">Reference proteome</keyword>
<reference evidence="3 4" key="1">
    <citation type="submission" date="2015-11" db="EMBL/GenBank/DDBJ databases">
        <title>Permanent draft genome of Psychrobacter piscatorii LQ58.</title>
        <authorList>
            <person name="Zhou M."/>
            <person name="Dong B."/>
            <person name="Liu Q."/>
        </authorList>
    </citation>
    <scope>NUCLEOTIDE SEQUENCE [LARGE SCALE GENOMIC DNA]</scope>
    <source>
        <strain evidence="3 4">LQ58</strain>
    </source>
</reference>
<evidence type="ECO:0000256" key="1">
    <source>
        <dbReference type="SAM" id="Coils"/>
    </source>
</evidence>
<feature type="region of interest" description="Disordered" evidence="2">
    <location>
        <begin position="134"/>
        <end position="173"/>
    </location>
</feature>
<name>A0A0T6DPC0_9GAMM</name>
<evidence type="ECO:0000313" key="3">
    <source>
        <dbReference type="EMBL" id="KRU21699.1"/>
    </source>
</evidence>